<evidence type="ECO:0000313" key="3">
    <source>
        <dbReference type="Ensembl" id="ENSSFAP00005047601.1"/>
    </source>
</evidence>
<dbReference type="OMA" id="MFGCAEV"/>
<organism evidence="3 4">
    <name type="scientific">Salarias fasciatus</name>
    <name type="common">Jewelled blenny</name>
    <name type="synonym">Blennius fasciatus</name>
    <dbReference type="NCBI Taxonomy" id="181472"/>
    <lineage>
        <taxon>Eukaryota</taxon>
        <taxon>Metazoa</taxon>
        <taxon>Chordata</taxon>
        <taxon>Craniata</taxon>
        <taxon>Vertebrata</taxon>
        <taxon>Euteleostomi</taxon>
        <taxon>Actinopterygii</taxon>
        <taxon>Neopterygii</taxon>
        <taxon>Teleostei</taxon>
        <taxon>Neoteleostei</taxon>
        <taxon>Acanthomorphata</taxon>
        <taxon>Ovalentaria</taxon>
        <taxon>Blenniimorphae</taxon>
        <taxon>Blenniiformes</taxon>
        <taxon>Blennioidei</taxon>
        <taxon>Blenniidae</taxon>
        <taxon>Salariinae</taxon>
        <taxon>Salarias</taxon>
    </lineage>
</organism>
<keyword evidence="2" id="KW-0812">Transmembrane</keyword>
<sequence length="201" mass="22662">MEESESTARERATGGDGGRESSSRMLNSNKPLHRFLQRESRSLGIVILIFGCAELLMGFQLAYAGRSMSSNAIYGPFWEGTLFAVCGSLSIYTNRNPSKRMVTVCLAMYLVSISGFFVCFGYRIHIFCSSPMMWYRIGSWPWGYNRMMQILSIEALLFVFSVCVCVILIFLSAVARFALKSTHTQVAIRTVTYQQRETTSD</sequence>
<dbReference type="Proteomes" id="UP000472267">
    <property type="component" value="Chromosome 2"/>
</dbReference>
<evidence type="ECO:0000256" key="1">
    <source>
        <dbReference type="SAM" id="MobiDB-lite"/>
    </source>
</evidence>
<dbReference type="InParanoid" id="A0A672J0A8"/>
<dbReference type="GeneID" id="115401536"/>
<proteinExistence type="predicted"/>
<feature type="transmembrane region" description="Helical" evidence="2">
    <location>
        <begin position="106"/>
        <end position="135"/>
    </location>
</feature>
<name>A0A672J0A8_SALFA</name>
<dbReference type="AlphaFoldDB" id="A0A672J0A8"/>
<dbReference type="Ensembl" id="ENSSFAT00005049200.1">
    <property type="protein sequence ID" value="ENSSFAP00005047601.1"/>
    <property type="gene ID" value="ENSSFAG00005023152.1"/>
</dbReference>
<feature type="region of interest" description="Disordered" evidence="1">
    <location>
        <begin position="1"/>
        <end position="26"/>
    </location>
</feature>
<evidence type="ECO:0000313" key="4">
    <source>
        <dbReference type="Proteomes" id="UP000472267"/>
    </source>
</evidence>
<dbReference type="RefSeq" id="XP_029965646.1">
    <property type="nucleotide sequence ID" value="XM_030109786.1"/>
</dbReference>
<reference evidence="3" key="3">
    <citation type="submission" date="2025-09" db="UniProtKB">
        <authorList>
            <consortium name="Ensembl"/>
        </authorList>
    </citation>
    <scope>IDENTIFICATION</scope>
</reference>
<dbReference type="OrthoDB" id="10071849at2759"/>
<protein>
    <submittedName>
        <fullName evidence="3">Uncharacterized LOC115401536</fullName>
    </submittedName>
</protein>
<keyword evidence="2" id="KW-1133">Transmembrane helix</keyword>
<reference evidence="3" key="2">
    <citation type="submission" date="2025-08" db="UniProtKB">
        <authorList>
            <consortium name="Ensembl"/>
        </authorList>
    </citation>
    <scope>IDENTIFICATION</scope>
</reference>
<reference evidence="3" key="1">
    <citation type="submission" date="2019-06" db="EMBL/GenBank/DDBJ databases">
        <authorList>
            <consortium name="Wellcome Sanger Institute Data Sharing"/>
        </authorList>
    </citation>
    <scope>NUCLEOTIDE SEQUENCE [LARGE SCALE GENOMIC DNA]</scope>
</reference>
<keyword evidence="2" id="KW-0472">Membrane</keyword>
<evidence type="ECO:0000256" key="2">
    <source>
        <dbReference type="SAM" id="Phobius"/>
    </source>
</evidence>
<keyword evidence="4" id="KW-1185">Reference proteome</keyword>
<feature type="transmembrane region" description="Helical" evidence="2">
    <location>
        <begin position="155"/>
        <end position="179"/>
    </location>
</feature>
<feature type="compositionally biased region" description="Basic and acidic residues" evidence="1">
    <location>
        <begin position="1"/>
        <end position="22"/>
    </location>
</feature>
<feature type="transmembrane region" description="Helical" evidence="2">
    <location>
        <begin position="75"/>
        <end position="94"/>
    </location>
</feature>
<feature type="transmembrane region" description="Helical" evidence="2">
    <location>
        <begin position="43"/>
        <end position="63"/>
    </location>
</feature>
<gene>
    <name evidence="3" type="primary">LOC115401536</name>
</gene>
<accession>A0A672J0A8</accession>